<feature type="non-terminal residue" evidence="1">
    <location>
        <position position="192"/>
    </location>
</feature>
<dbReference type="Proteomes" id="UP001057452">
    <property type="component" value="Chromosome 5"/>
</dbReference>
<keyword evidence="2" id="KW-1185">Reference proteome</keyword>
<proteinExistence type="predicted"/>
<accession>A0ACB9XLI0</accession>
<evidence type="ECO:0000313" key="1">
    <source>
        <dbReference type="EMBL" id="KAI4827351.1"/>
    </source>
</evidence>
<comment type="caution">
    <text evidence="1">The sequence shown here is derived from an EMBL/GenBank/DDBJ whole genome shotgun (WGS) entry which is preliminary data.</text>
</comment>
<sequence>GGQNKTPGNLVRVLGWHGRRFCGQVCLLGGPGKGNCLWPPAQPSARQRRIIYNEKKSQFEIKRNNPKELVERVARDISKLLISKRKALEATLSPHILSGRFTQEGGNEVKKENSWNENDSPGHGKNQENDVQKFIDLKMRSKREGSSEGAGGWLEGEKEFVRARQSRLSVRLLLGSDCLREGSGGQELQTEI</sequence>
<evidence type="ECO:0000313" key="2">
    <source>
        <dbReference type="Proteomes" id="UP001057452"/>
    </source>
</evidence>
<feature type="non-terminal residue" evidence="1">
    <location>
        <position position="1"/>
    </location>
</feature>
<dbReference type="EMBL" id="CM043789">
    <property type="protein sequence ID" value="KAI4827351.1"/>
    <property type="molecule type" value="Genomic_DNA"/>
</dbReference>
<reference evidence="1" key="1">
    <citation type="submission" date="2022-05" db="EMBL/GenBank/DDBJ databases">
        <title>Chromosome-level genome of Chaenocephalus aceratus.</title>
        <authorList>
            <person name="Park H."/>
        </authorList>
    </citation>
    <scope>NUCLEOTIDE SEQUENCE</scope>
    <source>
        <strain evidence="1">KU_202001</strain>
    </source>
</reference>
<protein>
    <submittedName>
        <fullName evidence="1">Uncharacterized protein</fullName>
    </submittedName>
</protein>
<gene>
    <name evidence="1" type="ORF">KUCAC02_030753</name>
</gene>
<organism evidence="1 2">
    <name type="scientific">Chaenocephalus aceratus</name>
    <name type="common">Blackfin icefish</name>
    <name type="synonym">Chaenichthys aceratus</name>
    <dbReference type="NCBI Taxonomy" id="36190"/>
    <lineage>
        <taxon>Eukaryota</taxon>
        <taxon>Metazoa</taxon>
        <taxon>Chordata</taxon>
        <taxon>Craniata</taxon>
        <taxon>Vertebrata</taxon>
        <taxon>Euteleostomi</taxon>
        <taxon>Actinopterygii</taxon>
        <taxon>Neopterygii</taxon>
        <taxon>Teleostei</taxon>
        <taxon>Neoteleostei</taxon>
        <taxon>Acanthomorphata</taxon>
        <taxon>Eupercaria</taxon>
        <taxon>Perciformes</taxon>
        <taxon>Notothenioidei</taxon>
        <taxon>Channichthyidae</taxon>
        <taxon>Chaenocephalus</taxon>
    </lineage>
</organism>
<name>A0ACB9XLI0_CHAAC</name>